<sequence>MKFIYKDDNTDEIRCVVSDTPQTAKTLELVKLGKSSDGQIWEKPVEKTDGAITKLSCEMPHPQAAFIVDCKGIGIELKTLMELEEP</sequence>
<dbReference type="EMBL" id="CP003731">
    <property type="protein sequence ID" value="AFO51743.1"/>
    <property type="molecule type" value="Genomic_DNA"/>
</dbReference>
<organism evidence="1 2">
    <name type="scientific">Mycoplasma haematolamae (strain Purdue)</name>
    <dbReference type="NCBI Taxonomy" id="1212765"/>
    <lineage>
        <taxon>Bacteria</taxon>
        <taxon>Bacillati</taxon>
        <taxon>Mycoplasmatota</taxon>
        <taxon>Mollicutes</taxon>
        <taxon>Mycoplasmataceae</taxon>
        <taxon>Mycoplasma</taxon>
    </lineage>
</organism>
<dbReference type="AlphaFoldDB" id="I7BIU0"/>
<dbReference type="Proteomes" id="UP000006502">
    <property type="component" value="Chromosome"/>
</dbReference>
<keyword evidence="2" id="KW-1185">Reference proteome</keyword>
<gene>
    <name evidence="1" type="ordered locus">MHLP_00815</name>
</gene>
<dbReference type="STRING" id="1212765.MHLP_00815"/>
<protein>
    <submittedName>
        <fullName evidence="1">Uncharacterized protein</fullName>
    </submittedName>
</protein>
<accession>I7BIU0</accession>
<name>I7BIU0_MYCHA</name>
<dbReference type="PATRIC" id="fig|1212765.3.peg.188"/>
<evidence type="ECO:0000313" key="1">
    <source>
        <dbReference type="EMBL" id="AFO51743.1"/>
    </source>
</evidence>
<dbReference type="HOGENOM" id="CLU_2494557_0_0_14"/>
<proteinExistence type="predicted"/>
<evidence type="ECO:0000313" key="2">
    <source>
        <dbReference type="Proteomes" id="UP000006502"/>
    </source>
</evidence>
<reference evidence="1 2" key="1">
    <citation type="journal article" date="2012" name="J. Bacteriol.">
        <title>Genome Sequence of "Candidatus Mycoplasma haemolamae" Strain Purdue, a Red Blood Cell Pathogen of Alpacas (Vicugna pacos) and Llamas (Lama glama).</title>
        <authorList>
            <person name="Guimaraes A.M."/>
            <person name="Toth B."/>
            <person name="Santos A.P."/>
            <person name="do Nascimento N.C."/>
            <person name="Kritchevsky J.E."/>
            <person name="Messick J.B."/>
        </authorList>
    </citation>
    <scope>NUCLEOTIDE SEQUENCE [LARGE SCALE GENOMIC DNA]</scope>
    <source>
        <strain evidence="1 2">Purdue</strain>
    </source>
</reference>
<dbReference type="KEGG" id="mhl:MHLP_00815"/>
<reference evidence="2" key="2">
    <citation type="submission" date="2012-07" db="EMBL/GenBank/DDBJ databases">
        <title>Complete genome sequence of 'Candidatus Mycoplasma haemolamae'.</title>
        <authorList>
            <person name="Guimaraes A.M.S."/>
            <person name="Toth B."/>
            <person name="Santos A.P."/>
            <person name="Nascimento N.C."/>
            <person name="Sojka J.E."/>
            <person name="Messick J.B."/>
        </authorList>
    </citation>
    <scope>NUCLEOTIDE SEQUENCE [LARGE SCALE GENOMIC DNA]</scope>
    <source>
        <strain evidence="2">Purdue</strain>
    </source>
</reference>